<keyword evidence="1" id="KW-0812">Transmembrane</keyword>
<feature type="domain" description="LepB GAP" evidence="3">
    <location>
        <begin position="535"/>
        <end position="611"/>
    </location>
</feature>
<evidence type="ECO:0000259" key="4">
    <source>
        <dbReference type="Pfam" id="PF18640"/>
    </source>
</evidence>
<dbReference type="Gene3D" id="1.25.40.830">
    <property type="match status" value="2"/>
</dbReference>
<dbReference type="AlphaFoldDB" id="A0A0W0V4N6"/>
<dbReference type="Proteomes" id="UP000054761">
    <property type="component" value="Unassembled WGS sequence"/>
</dbReference>
<accession>A0A0W0V4N6</accession>
<feature type="transmembrane region" description="Helical" evidence="1">
    <location>
        <begin position="1170"/>
        <end position="1192"/>
    </location>
</feature>
<comment type="caution">
    <text evidence="5">The sequence shown here is derived from an EMBL/GenBank/DDBJ whole genome shotgun (WGS) entry which is preliminary data.</text>
</comment>
<dbReference type="InterPro" id="IPR040519">
    <property type="entry name" value="LepB_N"/>
</dbReference>
<organism evidence="5 6">
    <name type="scientific">Legionella israelensis</name>
    <dbReference type="NCBI Taxonomy" id="454"/>
    <lineage>
        <taxon>Bacteria</taxon>
        <taxon>Pseudomonadati</taxon>
        <taxon>Pseudomonadota</taxon>
        <taxon>Gammaproteobacteria</taxon>
        <taxon>Legionellales</taxon>
        <taxon>Legionellaceae</taxon>
        <taxon>Legionella</taxon>
    </lineage>
</organism>
<keyword evidence="6" id="KW-1185">Reference proteome</keyword>
<keyword evidence="1" id="KW-1133">Transmembrane helix</keyword>
<name>A0A0W0V4N6_9GAMM</name>
<protein>
    <submittedName>
        <fullName evidence="5">Effector protein B, substrate of the Dot/Icm secretion system</fullName>
    </submittedName>
</protein>
<reference evidence="5 6" key="1">
    <citation type="submission" date="2015-11" db="EMBL/GenBank/DDBJ databases">
        <title>Genomic analysis of 38 Legionella species identifies large and diverse effector repertoires.</title>
        <authorList>
            <person name="Burstein D."/>
            <person name="Amaro F."/>
            <person name="Zusman T."/>
            <person name="Lifshitz Z."/>
            <person name="Cohen O."/>
            <person name="Gilbert J.A."/>
            <person name="Pupko T."/>
            <person name="Shuman H.A."/>
            <person name="Segal G."/>
        </authorList>
    </citation>
    <scope>NUCLEOTIDE SEQUENCE [LARGE SCALE GENOMIC DNA]</scope>
    <source>
        <strain evidence="5 6">Bercovier 4</strain>
    </source>
</reference>
<feature type="domain" description="LepB GAP" evidence="3">
    <location>
        <begin position="739"/>
        <end position="799"/>
    </location>
</feature>
<sequence>MPNTSAVHYKTRILKKIAEKEGGKNHRSGYDGFYRCEQDQTEYFIKQSEPKELFAELFAGLLLKEFIKRGLIDPVYHDSFILADCIRLPDDSLALIQPKVNFARLSKITGTENSTESDRSAFQEFFTDYGKLRAEGAWFALDESLMLSVIFGDNSVHSGNVVRLTEVTPDRPRQFARIDWGAAFRNYGHPKNNRNVLVTLEIQSLTAKHKNYYAKYQSIPGLFPSIALNAKTLQDKIGQKAEESEIPPEKLMTDIVSTALSQVPSELLNGQTQKDIAEYLGIPSFTEIDIKNKDSYQHFAFDFTSVLMKRLQKTTQLEEHMVKKAAAPNIAEVINKPESTLIDLMLTLQNMGADLLGSMHDQIGLNEVNVFVRKFNDFVDSIARHAEEVNFWQHQKTQNILAPFFTGQKDTFYHGDAFVPHYREATIIRRLYSMLPFGKEKLEGASRFQPYDENHLQEIDDENWKKIQALLSKGVLIITMMKKIKDFKEFAKSTEELEQITIFTDQIIRDVKEFMGCYLEIENRLLSSAVSKESFESDFFYPIADEELDEMAGEQLASICMEELNGPNCASSSLITRIVSDKKRWDKINTVLDEKAEELKRRNTGHNAKNIEQLQCWGEMIAKAKELNSSKLQIEEIELYYENLPEVLKIFGKGLIDYLTQLQEFKETMAFTPQIEMDDSIDAWVSFSTESENSKKRKRIQFFELQQSFSKLPSILKEAYKESYAYAWNKFVDFLFSEKEVLFSLSGQQLAVLCLEELKLGEPDKVIAAVIGDNRLWQIMDEVIDSPQFEASKVDIQKMRNWHKQATEFTSHSQEFEKSRRTSSSRDIKKSFLGMSSAYDQLPECLQELLTQEKIESQELYEGLVSKEDKYKKALQQFNPDAPTYADFSTLNVAFFQLPTDLQKEYHESYIGAWAKIAASLKRNQLSDATTLTKKLATVKILQEEYSLLEEIDIDNQPIIPASELDALRNYLQKLTDFYAVENGKLKAFKELQNAFFALTEDVKQNHQQDYIEARNQFVQWLRANQIFEIKTLQEKLGAIEMIEESLHIDNANTEAVGKLLEEKELYQSLINAAREDTILSQVINDHKEKLSRFSKAVIEDLFILKKFHDDKCQLNQDNKFGKKYTASLDGFYEETLKIRLSDLSVKKQQEQMKEEAHDKFNNRHTTRRLLADALMFIGFLFAGLGFVVGGIRKGVFKTSFFFRAAKTDRENDFTALLKKEDAPQHAEDENASMKENLFKPDSSILAY</sequence>
<dbReference type="InterPro" id="IPR040484">
    <property type="entry name" value="LepB_GAP_C"/>
</dbReference>
<dbReference type="InterPro" id="IPR041585">
    <property type="entry name" value="LepB_GAP_N"/>
</dbReference>
<proteinExistence type="predicted"/>
<dbReference type="Pfam" id="PF18172">
    <property type="entry name" value="LepB_GAP_N"/>
    <property type="match status" value="1"/>
</dbReference>
<evidence type="ECO:0000259" key="3">
    <source>
        <dbReference type="Pfam" id="PF18227"/>
    </source>
</evidence>
<evidence type="ECO:0000259" key="2">
    <source>
        <dbReference type="Pfam" id="PF18172"/>
    </source>
</evidence>
<feature type="domain" description="LepB N-terminal" evidence="4">
    <location>
        <begin position="129"/>
        <end position="315"/>
    </location>
</feature>
<gene>
    <name evidence="5" type="primary">lepB_2</name>
    <name evidence="5" type="ORF">Lisr_2411</name>
</gene>
<dbReference type="Pfam" id="PF18640">
    <property type="entry name" value="LepB_N"/>
    <property type="match status" value="1"/>
</dbReference>
<evidence type="ECO:0000313" key="5">
    <source>
        <dbReference type="EMBL" id="KTD15066.1"/>
    </source>
</evidence>
<dbReference type="OrthoDB" id="5619798at2"/>
<dbReference type="RefSeq" id="WP_131780744.1">
    <property type="nucleotide sequence ID" value="NZ_CAAAJA010000032.1"/>
</dbReference>
<dbReference type="EMBL" id="LNYH01000147">
    <property type="protein sequence ID" value="KTD15066.1"/>
    <property type="molecule type" value="Genomic_DNA"/>
</dbReference>
<dbReference type="Gene3D" id="1.20.120.1700">
    <property type="match status" value="1"/>
</dbReference>
<dbReference type="PATRIC" id="fig|454.4.peg.2637"/>
<evidence type="ECO:0000313" key="6">
    <source>
        <dbReference type="Proteomes" id="UP000054761"/>
    </source>
</evidence>
<evidence type="ECO:0000256" key="1">
    <source>
        <dbReference type="SAM" id="Phobius"/>
    </source>
</evidence>
<keyword evidence="1" id="KW-0472">Membrane</keyword>
<dbReference type="Pfam" id="PF18227">
    <property type="entry name" value="LepB_GAP_C"/>
    <property type="match status" value="2"/>
</dbReference>
<feature type="domain" description="LepB GAP" evidence="2">
    <location>
        <begin position="361"/>
        <end position="522"/>
    </location>
</feature>